<evidence type="ECO:0000313" key="2">
    <source>
        <dbReference type="Proteomes" id="UP001060085"/>
    </source>
</evidence>
<gene>
    <name evidence="1" type="ORF">M9H77_05724</name>
</gene>
<comment type="caution">
    <text evidence="1">The sequence shown here is derived from an EMBL/GenBank/DDBJ whole genome shotgun (WGS) entry which is preliminary data.</text>
</comment>
<name>A0ACC0CHY0_CATRO</name>
<protein>
    <submittedName>
        <fullName evidence="1">Uncharacterized protein</fullName>
    </submittedName>
</protein>
<sequence>MALLLNHPEVLEKARTELENQVGNDQLIEEEDLSKLPYLQFLILETFRLFPVAPLLVWDKPIGFKPKRFEGVEVESSKLMPFGMGRRLCPSSSLAQRRISEEEVDLAENDGLTMPKAQPLVAKCKARNIIHKVFLETAKAIIFM</sequence>
<organism evidence="1 2">
    <name type="scientific">Catharanthus roseus</name>
    <name type="common">Madagascar periwinkle</name>
    <name type="synonym">Vinca rosea</name>
    <dbReference type="NCBI Taxonomy" id="4058"/>
    <lineage>
        <taxon>Eukaryota</taxon>
        <taxon>Viridiplantae</taxon>
        <taxon>Streptophyta</taxon>
        <taxon>Embryophyta</taxon>
        <taxon>Tracheophyta</taxon>
        <taxon>Spermatophyta</taxon>
        <taxon>Magnoliopsida</taxon>
        <taxon>eudicotyledons</taxon>
        <taxon>Gunneridae</taxon>
        <taxon>Pentapetalae</taxon>
        <taxon>asterids</taxon>
        <taxon>lamiids</taxon>
        <taxon>Gentianales</taxon>
        <taxon>Apocynaceae</taxon>
        <taxon>Rauvolfioideae</taxon>
        <taxon>Vinceae</taxon>
        <taxon>Catharanthinae</taxon>
        <taxon>Catharanthus</taxon>
    </lineage>
</organism>
<evidence type="ECO:0000313" key="1">
    <source>
        <dbReference type="EMBL" id="KAI5684496.1"/>
    </source>
</evidence>
<dbReference type="EMBL" id="CM044701">
    <property type="protein sequence ID" value="KAI5684496.1"/>
    <property type="molecule type" value="Genomic_DNA"/>
</dbReference>
<accession>A0ACC0CHY0</accession>
<reference evidence="2" key="1">
    <citation type="journal article" date="2023" name="Nat. Plants">
        <title>Single-cell RNA sequencing provides a high-resolution roadmap for understanding the multicellular compartmentation of specialized metabolism.</title>
        <authorList>
            <person name="Sun S."/>
            <person name="Shen X."/>
            <person name="Li Y."/>
            <person name="Li Y."/>
            <person name="Wang S."/>
            <person name="Li R."/>
            <person name="Zhang H."/>
            <person name="Shen G."/>
            <person name="Guo B."/>
            <person name="Wei J."/>
            <person name="Xu J."/>
            <person name="St-Pierre B."/>
            <person name="Chen S."/>
            <person name="Sun C."/>
        </authorList>
    </citation>
    <scope>NUCLEOTIDE SEQUENCE [LARGE SCALE GENOMIC DNA]</scope>
</reference>
<proteinExistence type="predicted"/>
<keyword evidence="2" id="KW-1185">Reference proteome</keyword>
<dbReference type="Proteomes" id="UP001060085">
    <property type="component" value="Linkage Group LG01"/>
</dbReference>